<proteinExistence type="predicted"/>
<dbReference type="EMBL" id="MVHE01000006">
    <property type="protein sequence ID" value="ORA23835.1"/>
    <property type="molecule type" value="Genomic_DNA"/>
</dbReference>
<reference evidence="1 2" key="1">
    <citation type="submission" date="2017-02" db="EMBL/GenBank/DDBJ databases">
        <title>The new phylogeny of genus Mycobacterium.</title>
        <authorList>
            <person name="Tortoli E."/>
            <person name="Trovato A."/>
            <person name="Cirillo D.M."/>
        </authorList>
    </citation>
    <scope>NUCLEOTIDE SEQUENCE [LARGE SCALE GENOMIC DNA]</scope>
    <source>
        <strain evidence="1 2">DSM 45057</strain>
    </source>
</reference>
<comment type="caution">
    <text evidence="1">The sequence shown here is derived from an EMBL/GenBank/DDBJ whole genome shotgun (WGS) entry which is preliminary data.</text>
</comment>
<dbReference type="AlphaFoldDB" id="A0A1X0A1T0"/>
<evidence type="ECO:0000313" key="1">
    <source>
        <dbReference type="EMBL" id="ORA23835.1"/>
    </source>
</evidence>
<gene>
    <name evidence="1" type="ORF">BST12_06675</name>
</gene>
<dbReference type="Proteomes" id="UP000192284">
    <property type="component" value="Unassembled WGS sequence"/>
</dbReference>
<accession>A0A1X0A1T0</accession>
<organism evidence="1 2">
    <name type="scientific">Mycobacterium angelicum</name>
    <dbReference type="NCBI Taxonomy" id="470074"/>
    <lineage>
        <taxon>Bacteria</taxon>
        <taxon>Bacillati</taxon>
        <taxon>Actinomycetota</taxon>
        <taxon>Actinomycetes</taxon>
        <taxon>Mycobacteriales</taxon>
        <taxon>Mycobacteriaceae</taxon>
        <taxon>Mycobacterium</taxon>
    </lineage>
</organism>
<sequence length="105" mass="12105">MHRGAAGIVGFRRFGILPESTKTFAFWGECEVLPYESWKDFAATFDEIVDGENIDISTRMYWPPDQDLEERWRSARAKIGRTSLGNWAANNVYIGGIRYGIREIR</sequence>
<protein>
    <submittedName>
        <fullName evidence="1">Uncharacterized protein</fullName>
    </submittedName>
</protein>
<keyword evidence="2" id="KW-1185">Reference proteome</keyword>
<name>A0A1X0A1T0_MYCAN</name>
<evidence type="ECO:0000313" key="2">
    <source>
        <dbReference type="Proteomes" id="UP000192284"/>
    </source>
</evidence>